<accession>A0A7W8C2I7</accession>
<comment type="caution">
    <text evidence="1">The sequence shown here is derived from an EMBL/GenBank/DDBJ whole genome shotgun (WGS) entry which is preliminary data.</text>
</comment>
<sequence length="99" mass="11388">MQTQAPLKALSTSIKIPGELRERLQRLAESRQRTPHALMIQAIENFVSREEKREAWRQEGIAAWEEYQRTGLHLTNAEAKEWLSQLAAGDNVEPPKCHI</sequence>
<reference evidence="1 2" key="1">
    <citation type="submission" date="2020-08" db="EMBL/GenBank/DDBJ databases">
        <title>Genomic Encyclopedia of Type Strains, Phase IV (KMG-IV): sequencing the most valuable type-strain genomes for metagenomic binning, comparative biology and taxonomic classification.</title>
        <authorList>
            <person name="Goeker M."/>
        </authorList>
    </citation>
    <scope>NUCLEOTIDE SEQUENCE [LARGE SCALE GENOMIC DNA]</scope>
    <source>
        <strain evidence="1 2">DSM 11275</strain>
    </source>
</reference>
<protein>
    <submittedName>
        <fullName evidence="1">Putative transcriptional regulator</fullName>
    </submittedName>
</protein>
<keyword evidence="2" id="KW-1185">Reference proteome</keyword>
<dbReference type="RefSeq" id="WP_183718389.1">
    <property type="nucleotide sequence ID" value="NZ_JACHGO010000003.1"/>
</dbReference>
<dbReference type="GO" id="GO:0006355">
    <property type="term" value="P:regulation of DNA-templated transcription"/>
    <property type="evidence" value="ECO:0007669"/>
    <property type="project" value="InterPro"/>
</dbReference>
<dbReference type="SUPFAM" id="SSF47598">
    <property type="entry name" value="Ribbon-helix-helix"/>
    <property type="match status" value="1"/>
</dbReference>
<dbReference type="Gene3D" id="1.10.1220.10">
    <property type="entry name" value="Met repressor-like"/>
    <property type="match status" value="1"/>
</dbReference>
<proteinExistence type="predicted"/>
<organism evidence="1 2">
    <name type="scientific">Desulfovibrio intestinalis</name>
    <dbReference type="NCBI Taxonomy" id="58621"/>
    <lineage>
        <taxon>Bacteria</taxon>
        <taxon>Pseudomonadati</taxon>
        <taxon>Thermodesulfobacteriota</taxon>
        <taxon>Desulfovibrionia</taxon>
        <taxon>Desulfovibrionales</taxon>
        <taxon>Desulfovibrionaceae</taxon>
        <taxon>Desulfovibrio</taxon>
    </lineage>
</organism>
<gene>
    <name evidence="1" type="ORF">HNQ38_001097</name>
</gene>
<name>A0A7W8C2I7_9BACT</name>
<dbReference type="AlphaFoldDB" id="A0A7W8C2I7"/>
<dbReference type="EMBL" id="JACHGO010000003">
    <property type="protein sequence ID" value="MBB5143009.1"/>
    <property type="molecule type" value="Genomic_DNA"/>
</dbReference>
<dbReference type="InterPro" id="IPR010985">
    <property type="entry name" value="Ribbon_hlx_hlx"/>
</dbReference>
<evidence type="ECO:0000313" key="2">
    <source>
        <dbReference type="Proteomes" id="UP000539075"/>
    </source>
</evidence>
<dbReference type="CDD" id="cd22233">
    <property type="entry name" value="RHH_CopAso-like"/>
    <property type="match status" value="1"/>
</dbReference>
<dbReference type="InterPro" id="IPR013321">
    <property type="entry name" value="Arc_rbn_hlx_hlx"/>
</dbReference>
<dbReference type="Proteomes" id="UP000539075">
    <property type="component" value="Unassembled WGS sequence"/>
</dbReference>
<evidence type="ECO:0000313" key="1">
    <source>
        <dbReference type="EMBL" id="MBB5143009.1"/>
    </source>
</evidence>